<dbReference type="EMBL" id="CM001223">
    <property type="protein sequence ID" value="AES82324.1"/>
    <property type="molecule type" value="Genomic_DNA"/>
</dbReference>
<dbReference type="HOGENOM" id="CLU_1356488_0_0_1"/>
<dbReference type="AlphaFoldDB" id="G7KVI1"/>
<evidence type="ECO:0000313" key="2">
    <source>
        <dbReference type="EnsemblPlants" id="AES82324"/>
    </source>
</evidence>
<evidence type="ECO:0000313" key="1">
    <source>
        <dbReference type="EMBL" id="AES82324.1"/>
    </source>
</evidence>
<reference evidence="2" key="3">
    <citation type="submission" date="2015-04" db="UniProtKB">
        <authorList>
            <consortium name="EnsemblPlants"/>
        </authorList>
    </citation>
    <scope>IDENTIFICATION</scope>
    <source>
        <strain evidence="2">cv. Jemalong A17</strain>
    </source>
</reference>
<reference evidence="1 3" key="1">
    <citation type="journal article" date="2011" name="Nature">
        <title>The Medicago genome provides insight into the evolution of rhizobial symbioses.</title>
        <authorList>
            <person name="Young N.D."/>
            <person name="Debelle F."/>
            <person name="Oldroyd G.E."/>
            <person name="Geurts R."/>
            <person name="Cannon S.B."/>
            <person name="Udvardi M.K."/>
            <person name="Benedito V.A."/>
            <person name="Mayer K.F."/>
            <person name="Gouzy J."/>
            <person name="Schoof H."/>
            <person name="Van de Peer Y."/>
            <person name="Proost S."/>
            <person name="Cook D.R."/>
            <person name="Meyers B.C."/>
            <person name="Spannagl M."/>
            <person name="Cheung F."/>
            <person name="De Mita S."/>
            <person name="Krishnakumar V."/>
            <person name="Gundlach H."/>
            <person name="Zhou S."/>
            <person name="Mudge J."/>
            <person name="Bharti A.K."/>
            <person name="Murray J.D."/>
            <person name="Naoumkina M.A."/>
            <person name="Rosen B."/>
            <person name="Silverstein K.A."/>
            <person name="Tang H."/>
            <person name="Rombauts S."/>
            <person name="Zhao P.X."/>
            <person name="Zhou P."/>
            <person name="Barbe V."/>
            <person name="Bardou P."/>
            <person name="Bechner M."/>
            <person name="Bellec A."/>
            <person name="Berger A."/>
            <person name="Berges H."/>
            <person name="Bidwell S."/>
            <person name="Bisseling T."/>
            <person name="Choisne N."/>
            <person name="Couloux A."/>
            <person name="Denny R."/>
            <person name="Deshpande S."/>
            <person name="Dai X."/>
            <person name="Doyle J.J."/>
            <person name="Dudez A.M."/>
            <person name="Farmer A.D."/>
            <person name="Fouteau S."/>
            <person name="Franken C."/>
            <person name="Gibelin C."/>
            <person name="Gish J."/>
            <person name="Goldstein S."/>
            <person name="Gonzalez A.J."/>
            <person name="Green P.J."/>
            <person name="Hallab A."/>
            <person name="Hartog M."/>
            <person name="Hua A."/>
            <person name="Humphray S.J."/>
            <person name="Jeong D.H."/>
            <person name="Jing Y."/>
            <person name="Jocker A."/>
            <person name="Kenton S.M."/>
            <person name="Kim D.J."/>
            <person name="Klee K."/>
            <person name="Lai H."/>
            <person name="Lang C."/>
            <person name="Lin S."/>
            <person name="Macmil S.L."/>
            <person name="Magdelenat G."/>
            <person name="Matthews L."/>
            <person name="McCorrison J."/>
            <person name="Monaghan E.L."/>
            <person name="Mun J.H."/>
            <person name="Najar F.Z."/>
            <person name="Nicholson C."/>
            <person name="Noirot C."/>
            <person name="O'Bleness M."/>
            <person name="Paule C.R."/>
            <person name="Poulain J."/>
            <person name="Prion F."/>
            <person name="Qin B."/>
            <person name="Qu C."/>
            <person name="Retzel E.F."/>
            <person name="Riddle C."/>
            <person name="Sallet E."/>
            <person name="Samain S."/>
            <person name="Samson N."/>
            <person name="Sanders I."/>
            <person name="Saurat O."/>
            <person name="Scarpelli C."/>
            <person name="Schiex T."/>
            <person name="Segurens B."/>
            <person name="Severin A.J."/>
            <person name="Sherrier D.J."/>
            <person name="Shi R."/>
            <person name="Sims S."/>
            <person name="Singer S.R."/>
            <person name="Sinharoy S."/>
            <person name="Sterck L."/>
            <person name="Viollet A."/>
            <person name="Wang B.B."/>
            <person name="Wang K."/>
            <person name="Wang M."/>
            <person name="Wang X."/>
            <person name="Warfsmann J."/>
            <person name="Weissenbach J."/>
            <person name="White D.D."/>
            <person name="White J.D."/>
            <person name="Wiley G.B."/>
            <person name="Wincker P."/>
            <person name="Xing Y."/>
            <person name="Yang L."/>
            <person name="Yao Z."/>
            <person name="Ying F."/>
            <person name="Zhai J."/>
            <person name="Zhou L."/>
            <person name="Zuber A."/>
            <person name="Denarie J."/>
            <person name="Dixon R.A."/>
            <person name="May G.D."/>
            <person name="Schwartz D.C."/>
            <person name="Rogers J."/>
            <person name="Quetier F."/>
            <person name="Town C.D."/>
            <person name="Roe B.A."/>
        </authorList>
    </citation>
    <scope>NUCLEOTIDE SEQUENCE [LARGE SCALE GENOMIC DNA]</scope>
    <source>
        <strain evidence="1">A17</strain>
        <strain evidence="2 3">cv. Jemalong A17</strain>
    </source>
</reference>
<sequence length="202" mass="23763">MTDDVGRTRHGIKSLHNFLCRERTTNGVVGDFENLLKPLIHMDKRLTLRCHLIKARTTWYDGVPSPMQAETYDLKETIDLMKWRRQIKILHLRQSHMVGFKRKKRECAGFCHNDLKYVEFHGCVCSINVIELANHILRNVNSLKKMTFSPRDKFYEGVMFPLSGLSHFIYGCLAYDTNNLIKRFSYDGYIRAYLNIINLFLK</sequence>
<dbReference type="PaxDb" id="3880-AES82324"/>
<gene>
    <name evidence="1" type="ordered locus">MTR_7g111100</name>
</gene>
<name>G7KVI1_MEDTR</name>
<organism evidence="1 3">
    <name type="scientific">Medicago truncatula</name>
    <name type="common">Barrel medic</name>
    <name type="synonym">Medicago tribuloides</name>
    <dbReference type="NCBI Taxonomy" id="3880"/>
    <lineage>
        <taxon>Eukaryota</taxon>
        <taxon>Viridiplantae</taxon>
        <taxon>Streptophyta</taxon>
        <taxon>Embryophyta</taxon>
        <taxon>Tracheophyta</taxon>
        <taxon>Spermatophyta</taxon>
        <taxon>Magnoliopsida</taxon>
        <taxon>eudicotyledons</taxon>
        <taxon>Gunneridae</taxon>
        <taxon>Pentapetalae</taxon>
        <taxon>rosids</taxon>
        <taxon>fabids</taxon>
        <taxon>Fabales</taxon>
        <taxon>Fabaceae</taxon>
        <taxon>Papilionoideae</taxon>
        <taxon>50 kb inversion clade</taxon>
        <taxon>NPAAA clade</taxon>
        <taxon>Hologalegina</taxon>
        <taxon>IRL clade</taxon>
        <taxon>Trifolieae</taxon>
        <taxon>Medicago</taxon>
    </lineage>
</organism>
<reference evidence="1 3" key="2">
    <citation type="journal article" date="2014" name="BMC Genomics">
        <title>An improved genome release (version Mt4.0) for the model legume Medicago truncatula.</title>
        <authorList>
            <person name="Tang H."/>
            <person name="Krishnakumar V."/>
            <person name="Bidwell S."/>
            <person name="Rosen B."/>
            <person name="Chan A."/>
            <person name="Zhou S."/>
            <person name="Gentzbittel L."/>
            <person name="Childs K.L."/>
            <person name="Yandell M."/>
            <person name="Gundlach H."/>
            <person name="Mayer K.F."/>
            <person name="Schwartz D.C."/>
            <person name="Town C.D."/>
        </authorList>
    </citation>
    <scope>GENOME REANNOTATION</scope>
    <source>
        <strain evidence="2 3">cv. Jemalong A17</strain>
    </source>
</reference>
<proteinExistence type="predicted"/>
<evidence type="ECO:0000313" key="3">
    <source>
        <dbReference type="Proteomes" id="UP000002051"/>
    </source>
</evidence>
<protein>
    <submittedName>
        <fullName evidence="1">FBD protein</fullName>
    </submittedName>
</protein>
<keyword evidence="3" id="KW-1185">Reference proteome</keyword>
<dbReference type="Proteomes" id="UP000002051">
    <property type="component" value="Unassembled WGS sequence"/>
</dbReference>
<dbReference type="STRING" id="3880.G7KVI1"/>
<dbReference type="EnsemblPlants" id="AES82324">
    <property type="protein sequence ID" value="AES82324"/>
    <property type="gene ID" value="MTR_7g111100"/>
</dbReference>
<accession>G7KVI1</accession>